<dbReference type="EMBL" id="CABVLI010000014">
    <property type="protein sequence ID" value="VVS97924.1"/>
    <property type="molecule type" value="Genomic_DNA"/>
</dbReference>
<reference evidence="1 2" key="1">
    <citation type="submission" date="2019-09" db="EMBL/GenBank/DDBJ databases">
        <authorList>
            <person name="Dittami M. S."/>
        </authorList>
    </citation>
    <scope>NUCLEOTIDE SEQUENCE [LARGE SCALE GENOMIC DNA]</scope>
    <source>
        <strain evidence="1">SPHINGO391</strain>
    </source>
</reference>
<sequence length="183" mass="19669">MSNTFDSNGINDVTVAIRHEMTPRSLGGRSDVDTIFLGGPPPSEADEKELAKFGLNKNYQMVFASFDPSKPHDGPCGFHAVLTDGLKQALAIPNGRLWKRDRQSAAVLLFPALNAMLKINSKGRAIFKDMVGDFPESGDELARTAVLARAARNPGKAPVVSPIGALVTVLDFDTLATTFEQAE</sequence>
<dbReference type="AlphaFoldDB" id="A0A5E7XUU2"/>
<evidence type="ECO:0000313" key="2">
    <source>
        <dbReference type="Proteomes" id="UP000326857"/>
    </source>
</evidence>
<dbReference type="Proteomes" id="UP000326857">
    <property type="component" value="Unassembled WGS sequence"/>
</dbReference>
<name>A0A5E7XUU2_9SPHN</name>
<organism evidence="1 2">
    <name type="scientific">Sphingomonas aurantiaca</name>
    <dbReference type="NCBI Taxonomy" id="185949"/>
    <lineage>
        <taxon>Bacteria</taxon>
        <taxon>Pseudomonadati</taxon>
        <taxon>Pseudomonadota</taxon>
        <taxon>Alphaproteobacteria</taxon>
        <taxon>Sphingomonadales</taxon>
        <taxon>Sphingomonadaceae</taxon>
        <taxon>Sphingomonas</taxon>
    </lineage>
</organism>
<protein>
    <submittedName>
        <fullName evidence="1">Uncharacterized protein</fullName>
    </submittedName>
</protein>
<proteinExistence type="predicted"/>
<gene>
    <name evidence="1" type="ORF">SPHINGO391_210015</name>
</gene>
<dbReference type="RefSeq" id="WP_151989701.1">
    <property type="nucleotide sequence ID" value="NZ_LR701514.1"/>
</dbReference>
<accession>A0A5E7XUU2</accession>
<evidence type="ECO:0000313" key="1">
    <source>
        <dbReference type="EMBL" id="VVS97924.1"/>
    </source>
</evidence>